<keyword evidence="2" id="KW-1133">Transmembrane helix</keyword>
<dbReference type="OrthoDB" id="5342093at2759"/>
<comment type="caution">
    <text evidence="4">The sequence shown here is derived from an EMBL/GenBank/DDBJ whole genome shotgun (WGS) entry which is preliminary data.</text>
</comment>
<protein>
    <recommendedName>
        <fullName evidence="3">DUF6594 domain-containing protein</fullName>
    </recommendedName>
</protein>
<feature type="compositionally biased region" description="Acidic residues" evidence="1">
    <location>
        <begin position="28"/>
        <end position="43"/>
    </location>
</feature>
<keyword evidence="2" id="KW-0472">Membrane</keyword>
<evidence type="ECO:0000259" key="3">
    <source>
        <dbReference type="Pfam" id="PF20237"/>
    </source>
</evidence>
<name>A0A9N9LEC1_9HELO</name>
<evidence type="ECO:0000256" key="2">
    <source>
        <dbReference type="SAM" id="Phobius"/>
    </source>
</evidence>
<feature type="domain" description="DUF6594" evidence="3">
    <location>
        <begin position="1"/>
        <end position="262"/>
    </location>
</feature>
<organism evidence="4 5">
    <name type="scientific">Hymenoscyphus albidus</name>
    <dbReference type="NCBI Taxonomy" id="595503"/>
    <lineage>
        <taxon>Eukaryota</taxon>
        <taxon>Fungi</taxon>
        <taxon>Dikarya</taxon>
        <taxon>Ascomycota</taxon>
        <taxon>Pezizomycotina</taxon>
        <taxon>Leotiomycetes</taxon>
        <taxon>Helotiales</taxon>
        <taxon>Helotiaceae</taxon>
        <taxon>Hymenoscyphus</taxon>
    </lineage>
</organism>
<keyword evidence="5" id="KW-1185">Reference proteome</keyword>
<proteinExistence type="predicted"/>
<feature type="transmembrane region" description="Helical" evidence="2">
    <location>
        <begin position="193"/>
        <end position="213"/>
    </location>
</feature>
<dbReference type="Proteomes" id="UP000701801">
    <property type="component" value="Unassembled WGS sequence"/>
</dbReference>
<reference evidence="4" key="1">
    <citation type="submission" date="2021-07" db="EMBL/GenBank/DDBJ databases">
        <authorList>
            <person name="Durling M."/>
        </authorList>
    </citation>
    <scope>NUCLEOTIDE SEQUENCE</scope>
</reference>
<dbReference type="InterPro" id="IPR046529">
    <property type="entry name" value="DUF6594"/>
</dbReference>
<feature type="region of interest" description="Disordered" evidence="1">
    <location>
        <begin position="28"/>
        <end position="72"/>
    </location>
</feature>
<sequence length="262" mass="30158">MIYRRFGYLHSRILLRKQDQLRTLEDELDEHDDGDLPEDETEEATSRARLDLRSRDSDEASCAKTARESPGTRTRTDILDDIEIVLKQYGELLLQTQNMVALNKPATRDFKSVERYIFGKQPLVDEEQGFIYKKEDLITLRDGREMALLDNFIETLLKVFHCKPLQLIFCSKTDREKTTDPNLHYYSKSRKEIATTAIFTIVLLCLLVVPIFLLNRLTSVGDMDVTHTTSIMVLLVFSLIFSAVMSLFTQAKRHEIFAASAA</sequence>
<dbReference type="Pfam" id="PF20237">
    <property type="entry name" value="DUF6594"/>
    <property type="match status" value="1"/>
</dbReference>
<dbReference type="PANTHER" id="PTHR34502">
    <property type="entry name" value="DUF6594 DOMAIN-CONTAINING PROTEIN-RELATED"/>
    <property type="match status" value="1"/>
</dbReference>
<gene>
    <name evidence="4" type="ORF">HYALB_00007998</name>
</gene>
<feature type="transmembrane region" description="Helical" evidence="2">
    <location>
        <begin position="225"/>
        <end position="248"/>
    </location>
</feature>
<dbReference type="EMBL" id="CAJVRM010000025">
    <property type="protein sequence ID" value="CAG8971605.1"/>
    <property type="molecule type" value="Genomic_DNA"/>
</dbReference>
<evidence type="ECO:0000256" key="1">
    <source>
        <dbReference type="SAM" id="MobiDB-lite"/>
    </source>
</evidence>
<dbReference type="PANTHER" id="PTHR34502:SF3">
    <property type="entry name" value="DUF6594 DOMAIN-CONTAINING PROTEIN"/>
    <property type="match status" value="1"/>
</dbReference>
<feature type="compositionally biased region" description="Basic and acidic residues" evidence="1">
    <location>
        <begin position="44"/>
        <end position="58"/>
    </location>
</feature>
<keyword evidence="2" id="KW-0812">Transmembrane</keyword>
<evidence type="ECO:0000313" key="5">
    <source>
        <dbReference type="Proteomes" id="UP000701801"/>
    </source>
</evidence>
<dbReference type="AlphaFoldDB" id="A0A9N9LEC1"/>
<accession>A0A9N9LEC1</accession>
<evidence type="ECO:0000313" key="4">
    <source>
        <dbReference type="EMBL" id="CAG8971605.1"/>
    </source>
</evidence>